<feature type="domain" description="TonB-dependent receptor plug" evidence="9">
    <location>
        <begin position="63"/>
        <end position="132"/>
    </location>
</feature>
<keyword evidence="5" id="KW-0675">Receptor</keyword>
<dbReference type="InterPro" id="IPR037066">
    <property type="entry name" value="Plug_dom_sf"/>
</dbReference>
<evidence type="ECO:0000256" key="4">
    <source>
        <dbReference type="ARBA" id="ARBA00023065"/>
    </source>
</evidence>
<protein>
    <recommendedName>
        <fullName evidence="9">TonB-dependent receptor plug domain-containing protein</fullName>
    </recommendedName>
</protein>
<feature type="chain" id="PRO_5018044234" description="TonB-dependent receptor plug domain-containing protein" evidence="8">
    <location>
        <begin position="24"/>
        <end position="147"/>
    </location>
</feature>
<dbReference type="Gene3D" id="2.170.130.10">
    <property type="entry name" value="TonB-dependent receptor, plug domain"/>
    <property type="match status" value="1"/>
</dbReference>
<dbReference type="GO" id="GO:0015344">
    <property type="term" value="F:siderophore uptake transmembrane transporter activity"/>
    <property type="evidence" value="ECO:0007669"/>
    <property type="project" value="TreeGrafter"/>
</dbReference>
<comment type="subcellular location">
    <subcellularLocation>
        <location evidence="6">Cell outer membrane</location>
        <topology evidence="6">Multi-pass membrane protein</topology>
    </subcellularLocation>
</comment>
<sequence>MNYRLIIGFSLLPTVLAIQAAYAQDTVELETVEVAGQRNAARYQYTASPQQSWSATKTATPSNNVPQSVSVVTRSHLDERDPKDMAETLAYTAGASGGYRGENGIIEMSVRGIGFKSRGGGQPTFLDGLRYPASLEISPYSLTASKC</sequence>
<organism evidence="10 11">
    <name type="scientific">Neisseria weixii</name>
    <dbReference type="NCBI Taxonomy" id="1853276"/>
    <lineage>
        <taxon>Bacteria</taxon>
        <taxon>Pseudomonadati</taxon>
        <taxon>Pseudomonadota</taxon>
        <taxon>Betaproteobacteria</taxon>
        <taxon>Neisseriales</taxon>
        <taxon>Neisseriaceae</taxon>
        <taxon>Neisseria</taxon>
    </lineage>
</organism>
<evidence type="ECO:0000313" key="10">
    <source>
        <dbReference type="EMBL" id="RPD86933.1"/>
    </source>
</evidence>
<evidence type="ECO:0000256" key="8">
    <source>
        <dbReference type="SAM" id="SignalP"/>
    </source>
</evidence>
<evidence type="ECO:0000256" key="5">
    <source>
        <dbReference type="ARBA" id="ARBA00023170"/>
    </source>
</evidence>
<keyword evidence="2 8" id="KW-0732">Signal</keyword>
<reference evidence="10 11" key="1">
    <citation type="submission" date="2018-11" db="EMBL/GenBank/DDBJ databases">
        <title>Neisseria weixii sp. nov. isolated from the rectal contents of plateau pika (Ochotona cruzoniae).</title>
        <authorList>
            <person name="Zhang G."/>
        </authorList>
    </citation>
    <scope>NUCLEOTIDE SEQUENCE [LARGE SCALE GENOMIC DNA]</scope>
    <source>
        <strain evidence="10 11">10009</strain>
    </source>
</reference>
<keyword evidence="4" id="KW-0406">Ion transport</keyword>
<evidence type="ECO:0000256" key="2">
    <source>
        <dbReference type="ARBA" id="ARBA00022729"/>
    </source>
</evidence>
<dbReference type="Proteomes" id="UP000272412">
    <property type="component" value="Unassembled WGS sequence"/>
</dbReference>
<dbReference type="PROSITE" id="PS52016">
    <property type="entry name" value="TONB_DEPENDENT_REC_3"/>
    <property type="match status" value="1"/>
</dbReference>
<keyword evidence="6" id="KW-0813">Transport</keyword>
<dbReference type="InterPro" id="IPR012910">
    <property type="entry name" value="Plug_dom"/>
</dbReference>
<feature type="compositionally biased region" description="Polar residues" evidence="7">
    <location>
        <begin position="49"/>
        <end position="60"/>
    </location>
</feature>
<dbReference type="InterPro" id="IPR039426">
    <property type="entry name" value="TonB-dep_rcpt-like"/>
</dbReference>
<keyword evidence="6" id="KW-1134">Transmembrane beta strand</keyword>
<keyword evidence="6" id="KW-0472">Membrane</keyword>
<accession>A0A3N4NIB3</accession>
<dbReference type="PANTHER" id="PTHR32552">
    <property type="entry name" value="FERRICHROME IRON RECEPTOR-RELATED"/>
    <property type="match status" value="1"/>
</dbReference>
<comment type="caution">
    <text evidence="10">The sequence shown here is derived from an EMBL/GenBank/DDBJ whole genome shotgun (WGS) entry which is preliminary data.</text>
</comment>
<dbReference type="AlphaFoldDB" id="A0A3N4NIB3"/>
<keyword evidence="11" id="KW-1185">Reference proteome</keyword>
<evidence type="ECO:0000256" key="1">
    <source>
        <dbReference type="ARBA" id="ARBA00022496"/>
    </source>
</evidence>
<evidence type="ECO:0000259" key="9">
    <source>
        <dbReference type="Pfam" id="PF07715"/>
    </source>
</evidence>
<dbReference type="PANTHER" id="PTHR32552:SF68">
    <property type="entry name" value="FERRICHROME OUTER MEMBRANE TRANSPORTER_PHAGE RECEPTOR"/>
    <property type="match status" value="1"/>
</dbReference>
<proteinExistence type="inferred from homology"/>
<dbReference type="SUPFAM" id="SSF56935">
    <property type="entry name" value="Porins"/>
    <property type="match status" value="1"/>
</dbReference>
<dbReference type="RefSeq" id="WP_123804242.1">
    <property type="nucleotide sequence ID" value="NZ_RPFL01000017.1"/>
</dbReference>
<gene>
    <name evidence="10" type="ORF">EGK74_07315</name>
</gene>
<dbReference type="GO" id="GO:0009279">
    <property type="term" value="C:cell outer membrane"/>
    <property type="evidence" value="ECO:0007669"/>
    <property type="project" value="UniProtKB-SubCell"/>
</dbReference>
<keyword evidence="6" id="KW-0998">Cell outer membrane</keyword>
<keyword evidence="1" id="KW-0410">Iron transport</keyword>
<evidence type="ECO:0000256" key="3">
    <source>
        <dbReference type="ARBA" id="ARBA00023004"/>
    </source>
</evidence>
<name>A0A3N4NIB3_9NEIS</name>
<dbReference type="Pfam" id="PF07715">
    <property type="entry name" value="Plug"/>
    <property type="match status" value="1"/>
</dbReference>
<evidence type="ECO:0000256" key="6">
    <source>
        <dbReference type="PROSITE-ProRule" id="PRU01360"/>
    </source>
</evidence>
<keyword evidence="6" id="KW-0812">Transmembrane</keyword>
<evidence type="ECO:0000256" key="7">
    <source>
        <dbReference type="SAM" id="MobiDB-lite"/>
    </source>
</evidence>
<feature type="region of interest" description="Disordered" evidence="7">
    <location>
        <begin position="49"/>
        <end position="69"/>
    </location>
</feature>
<dbReference type="EMBL" id="RPFL01000017">
    <property type="protein sequence ID" value="RPD86933.1"/>
    <property type="molecule type" value="Genomic_DNA"/>
</dbReference>
<comment type="similarity">
    <text evidence="6">Belongs to the TonB-dependent receptor family.</text>
</comment>
<evidence type="ECO:0000313" key="11">
    <source>
        <dbReference type="Proteomes" id="UP000272412"/>
    </source>
</evidence>
<keyword evidence="3" id="KW-0408">Iron</keyword>
<feature type="signal peptide" evidence="8">
    <location>
        <begin position="1"/>
        <end position="23"/>
    </location>
</feature>